<dbReference type="Gene3D" id="3.30.1450.10">
    <property type="match status" value="1"/>
</dbReference>
<evidence type="ECO:0000256" key="1">
    <source>
        <dbReference type="ARBA" id="ARBA00022729"/>
    </source>
</evidence>
<evidence type="ECO:0000256" key="2">
    <source>
        <dbReference type="ARBA" id="ARBA00023136"/>
    </source>
</evidence>
<protein>
    <recommendedName>
        <fullName evidence="3">Outer membrane protein assembly factor BamE domain-containing protein</fullName>
    </recommendedName>
</protein>
<dbReference type="AlphaFoldDB" id="A0A7R8X3T2"/>
<dbReference type="EMBL" id="OB719716">
    <property type="protein sequence ID" value="CAD7239243.1"/>
    <property type="molecule type" value="Genomic_DNA"/>
</dbReference>
<evidence type="ECO:0000313" key="4">
    <source>
        <dbReference type="EMBL" id="CAD7239243.1"/>
    </source>
</evidence>
<keyword evidence="2" id="KW-0472">Membrane</keyword>
<dbReference type="OrthoDB" id="10183191at2759"/>
<sequence length="69" mass="7801">MPLGQVESLLGVPVLNPAFSADRWDYVYYRKLPYEEAEKRVLSVYFQGQTVVKVKSVAEGVPSEPTVIR</sequence>
<organism evidence="4">
    <name type="scientific">Cyprideis torosa</name>
    <dbReference type="NCBI Taxonomy" id="163714"/>
    <lineage>
        <taxon>Eukaryota</taxon>
        <taxon>Metazoa</taxon>
        <taxon>Ecdysozoa</taxon>
        <taxon>Arthropoda</taxon>
        <taxon>Crustacea</taxon>
        <taxon>Oligostraca</taxon>
        <taxon>Ostracoda</taxon>
        <taxon>Podocopa</taxon>
        <taxon>Podocopida</taxon>
        <taxon>Cytherocopina</taxon>
        <taxon>Cytheroidea</taxon>
        <taxon>Cytherideidae</taxon>
        <taxon>Cyprideis</taxon>
    </lineage>
</organism>
<proteinExistence type="predicted"/>
<reference evidence="4" key="1">
    <citation type="submission" date="2020-11" db="EMBL/GenBank/DDBJ databases">
        <authorList>
            <person name="Tran Van P."/>
        </authorList>
    </citation>
    <scope>NUCLEOTIDE SEQUENCE</scope>
</reference>
<evidence type="ECO:0000259" key="3">
    <source>
        <dbReference type="Pfam" id="PF04355"/>
    </source>
</evidence>
<accession>A0A7R8X3T2</accession>
<name>A0A7R8X3T2_9CRUS</name>
<keyword evidence="1" id="KW-0732">Signal</keyword>
<dbReference type="GO" id="GO:0019867">
    <property type="term" value="C:outer membrane"/>
    <property type="evidence" value="ECO:0007669"/>
    <property type="project" value="InterPro"/>
</dbReference>
<feature type="non-terminal residue" evidence="4">
    <location>
        <position position="69"/>
    </location>
</feature>
<dbReference type="InterPro" id="IPR037873">
    <property type="entry name" value="BamE-like"/>
</dbReference>
<dbReference type="InterPro" id="IPR007450">
    <property type="entry name" value="BamE_dom"/>
</dbReference>
<feature type="domain" description="Outer membrane protein assembly factor BamE" evidence="3">
    <location>
        <begin position="5"/>
        <end position="54"/>
    </location>
</feature>
<dbReference type="Pfam" id="PF04355">
    <property type="entry name" value="BamE"/>
    <property type="match status" value="1"/>
</dbReference>
<gene>
    <name evidence="4" type="ORF">CTOB1V02_LOCUS17058</name>
</gene>